<feature type="transmembrane region" description="Helical" evidence="7">
    <location>
        <begin position="30"/>
        <end position="56"/>
    </location>
</feature>
<dbReference type="eggNOG" id="COG1983">
    <property type="taxonomic scope" value="Bacteria"/>
</dbReference>
<gene>
    <name evidence="9" type="ORF">OSCT_0808</name>
</gene>
<organism evidence="9 10">
    <name type="scientific">Oscillochloris trichoides DG-6</name>
    <dbReference type="NCBI Taxonomy" id="765420"/>
    <lineage>
        <taxon>Bacteria</taxon>
        <taxon>Bacillati</taxon>
        <taxon>Chloroflexota</taxon>
        <taxon>Chloroflexia</taxon>
        <taxon>Chloroflexales</taxon>
        <taxon>Chloroflexineae</taxon>
        <taxon>Oscillochloridaceae</taxon>
        <taxon>Oscillochloris</taxon>
    </lineage>
</organism>
<feature type="region of interest" description="Disordered" evidence="6">
    <location>
        <begin position="100"/>
        <end position="119"/>
    </location>
</feature>
<evidence type="ECO:0000256" key="2">
    <source>
        <dbReference type="ARBA" id="ARBA00022475"/>
    </source>
</evidence>
<evidence type="ECO:0000313" key="10">
    <source>
        <dbReference type="Proteomes" id="UP000054010"/>
    </source>
</evidence>
<comment type="subcellular location">
    <subcellularLocation>
        <location evidence="1">Cell membrane</location>
        <topology evidence="1">Single-pass membrane protein</topology>
    </subcellularLocation>
</comment>
<dbReference type="EMBL" id="ADVR01000016">
    <property type="protein sequence ID" value="EFO81337.1"/>
    <property type="molecule type" value="Genomic_DNA"/>
</dbReference>
<feature type="compositionally biased region" description="Polar residues" evidence="6">
    <location>
        <begin position="141"/>
        <end position="153"/>
    </location>
</feature>
<dbReference type="PANTHER" id="PTHR33885:SF3">
    <property type="entry name" value="PHAGE SHOCK PROTEIN C"/>
    <property type="match status" value="1"/>
</dbReference>
<feature type="transmembrane region" description="Helical" evidence="7">
    <location>
        <begin position="186"/>
        <end position="203"/>
    </location>
</feature>
<feature type="domain" description="Phage shock protein PspC N-terminal" evidence="8">
    <location>
        <begin position="4"/>
        <end position="59"/>
    </location>
</feature>
<name>E1IBV7_9CHLR</name>
<evidence type="ECO:0000256" key="6">
    <source>
        <dbReference type="SAM" id="MobiDB-lite"/>
    </source>
</evidence>
<dbReference type="InterPro" id="IPR052027">
    <property type="entry name" value="PspC"/>
</dbReference>
<evidence type="ECO:0000256" key="7">
    <source>
        <dbReference type="SAM" id="Phobius"/>
    </source>
</evidence>
<feature type="compositionally biased region" description="Low complexity" evidence="6">
    <location>
        <begin position="100"/>
        <end position="112"/>
    </location>
</feature>
<evidence type="ECO:0000256" key="4">
    <source>
        <dbReference type="ARBA" id="ARBA00022989"/>
    </source>
</evidence>
<accession>E1IBV7</accession>
<keyword evidence="5 7" id="KW-0472">Membrane</keyword>
<reference evidence="9 10" key="1">
    <citation type="journal article" date="2011" name="J. Bacteriol.">
        <title>Draft genome sequence of the anoxygenic filamentous phototrophic bacterium Oscillochloris trichoides subsp. DG-6.</title>
        <authorList>
            <person name="Kuznetsov B.B."/>
            <person name="Ivanovsky R.N."/>
            <person name="Keppen O.I."/>
            <person name="Sukhacheva M.V."/>
            <person name="Bumazhkin B.K."/>
            <person name="Patutina E.O."/>
            <person name="Beletsky A.V."/>
            <person name="Mardanov A.V."/>
            <person name="Baslerov R.V."/>
            <person name="Panteleeva A.N."/>
            <person name="Kolganova T.V."/>
            <person name="Ravin N.V."/>
            <person name="Skryabin K.G."/>
        </authorList>
    </citation>
    <scope>NUCLEOTIDE SEQUENCE [LARGE SCALE GENOMIC DNA]</scope>
    <source>
        <strain evidence="9 10">DG-6</strain>
    </source>
</reference>
<keyword evidence="10" id="KW-1185">Reference proteome</keyword>
<proteinExistence type="predicted"/>
<dbReference type="PANTHER" id="PTHR33885">
    <property type="entry name" value="PHAGE SHOCK PROTEIN C"/>
    <property type="match status" value="1"/>
</dbReference>
<dbReference type="OrthoDB" id="166925at2"/>
<evidence type="ECO:0000256" key="5">
    <source>
        <dbReference type="ARBA" id="ARBA00023136"/>
    </source>
</evidence>
<dbReference type="AlphaFoldDB" id="E1IBV7"/>
<feature type="transmembrane region" description="Helical" evidence="7">
    <location>
        <begin position="164"/>
        <end position="180"/>
    </location>
</feature>
<dbReference type="InterPro" id="IPR007168">
    <property type="entry name" value="Phageshock_PspC_N"/>
</dbReference>
<keyword evidence="4 7" id="KW-1133">Transmembrane helix</keyword>
<protein>
    <submittedName>
        <fullName evidence="9">Phage shock protein C, PspC</fullName>
    </submittedName>
</protein>
<sequence>MQPRLTRSATETMIAGVCGGLAEYFNIDPVIVRLIFVLVTLTSGIGLPVYILLWIVMPRPNATTTSHSFQQGVEQFSREASRFGQEVSQEAARIGREVLRQGGQSQGQARSGVATQAPLPPDYRFDPITGQPINPDRPSATGETVNLNLSTPYDPQPQPPARNWRTLGMILIGIGGLIFLEQVGLDMTLIFPALLIFAGLFLLRRKK</sequence>
<evidence type="ECO:0000256" key="1">
    <source>
        <dbReference type="ARBA" id="ARBA00004162"/>
    </source>
</evidence>
<evidence type="ECO:0000259" key="8">
    <source>
        <dbReference type="Pfam" id="PF04024"/>
    </source>
</evidence>
<dbReference type="HOGENOM" id="CLU_099432_0_0_0"/>
<comment type="caution">
    <text evidence="9">The sequence shown here is derived from an EMBL/GenBank/DDBJ whole genome shotgun (WGS) entry which is preliminary data.</text>
</comment>
<keyword evidence="2" id="KW-1003">Cell membrane</keyword>
<dbReference type="GO" id="GO:0005886">
    <property type="term" value="C:plasma membrane"/>
    <property type="evidence" value="ECO:0007669"/>
    <property type="project" value="UniProtKB-SubCell"/>
</dbReference>
<dbReference type="Proteomes" id="UP000054010">
    <property type="component" value="Unassembled WGS sequence"/>
</dbReference>
<evidence type="ECO:0000313" key="9">
    <source>
        <dbReference type="EMBL" id="EFO81337.1"/>
    </source>
</evidence>
<feature type="region of interest" description="Disordered" evidence="6">
    <location>
        <begin position="124"/>
        <end position="160"/>
    </location>
</feature>
<dbReference type="STRING" id="765420.OSCT_0808"/>
<keyword evidence="3 7" id="KW-0812">Transmembrane</keyword>
<dbReference type="Pfam" id="PF04024">
    <property type="entry name" value="PspC"/>
    <property type="match status" value="1"/>
</dbReference>
<evidence type="ECO:0000256" key="3">
    <source>
        <dbReference type="ARBA" id="ARBA00022692"/>
    </source>
</evidence>